<proteinExistence type="predicted"/>
<evidence type="ECO:0000313" key="2">
    <source>
        <dbReference type="EMBL" id="MED6245608.1"/>
    </source>
</evidence>
<comment type="caution">
    <text evidence="2">The sequence shown here is derived from an EMBL/GenBank/DDBJ whole genome shotgun (WGS) entry which is preliminary data.</text>
</comment>
<gene>
    <name evidence="2" type="ORF">ATANTOWER_005505</name>
</gene>
<name>A0ABU7B7F0_9TELE</name>
<dbReference type="Proteomes" id="UP001345963">
    <property type="component" value="Unassembled WGS sequence"/>
</dbReference>
<keyword evidence="3" id="KW-1185">Reference proteome</keyword>
<dbReference type="EMBL" id="JAHUTI010040951">
    <property type="protein sequence ID" value="MED6245608.1"/>
    <property type="molecule type" value="Genomic_DNA"/>
</dbReference>
<organism evidence="2 3">
    <name type="scientific">Ataeniobius toweri</name>
    <dbReference type="NCBI Taxonomy" id="208326"/>
    <lineage>
        <taxon>Eukaryota</taxon>
        <taxon>Metazoa</taxon>
        <taxon>Chordata</taxon>
        <taxon>Craniata</taxon>
        <taxon>Vertebrata</taxon>
        <taxon>Euteleostomi</taxon>
        <taxon>Actinopterygii</taxon>
        <taxon>Neopterygii</taxon>
        <taxon>Teleostei</taxon>
        <taxon>Neoteleostei</taxon>
        <taxon>Acanthomorphata</taxon>
        <taxon>Ovalentaria</taxon>
        <taxon>Atherinomorphae</taxon>
        <taxon>Cyprinodontiformes</taxon>
        <taxon>Goodeidae</taxon>
        <taxon>Ataeniobius</taxon>
    </lineage>
</organism>
<evidence type="ECO:0000313" key="3">
    <source>
        <dbReference type="Proteomes" id="UP001345963"/>
    </source>
</evidence>
<feature type="compositionally biased region" description="Basic and acidic residues" evidence="1">
    <location>
        <begin position="105"/>
        <end position="114"/>
    </location>
</feature>
<protein>
    <submittedName>
        <fullName evidence="2">Uncharacterized protein</fullName>
    </submittedName>
</protein>
<evidence type="ECO:0000256" key="1">
    <source>
        <dbReference type="SAM" id="MobiDB-lite"/>
    </source>
</evidence>
<accession>A0ABU7B7F0</accession>
<reference evidence="2 3" key="1">
    <citation type="submission" date="2021-07" db="EMBL/GenBank/DDBJ databases">
        <authorList>
            <person name="Palmer J.M."/>
        </authorList>
    </citation>
    <scope>NUCLEOTIDE SEQUENCE [LARGE SCALE GENOMIC DNA]</scope>
    <source>
        <strain evidence="2 3">AT_MEX2019</strain>
        <tissue evidence="2">Muscle</tissue>
    </source>
</reference>
<feature type="region of interest" description="Disordered" evidence="1">
    <location>
        <begin position="88"/>
        <end position="128"/>
    </location>
</feature>
<sequence>MGGPKWSFIKVGPPPICVEGAGYQLNGRPAVRIGEGPACVCLRGREGQTVCVSSVRGGGPQVPGHGVRVLSGLWRGPPDSLHLFQREGAAETRKVEEEEEDEEVLEAKPGPEAELRDEDDKETKDGSFPMLRELTEEERQQILHSSEFQSFFDCSIRVMERALAEDSDIFFDYSGRDLEDKEG</sequence>
<feature type="non-terminal residue" evidence="2">
    <location>
        <position position="183"/>
    </location>
</feature>